<dbReference type="AlphaFoldDB" id="A0A146FZY2"/>
<sequence>MKRSYGFLNGVNCNVGGATTRLKLCCDRGGYDDETEDDDREQAIISGAGSEGGATGGDPTSGKVELKNENGNGRPAIDPQKIQRAKRDDQTGARSQDLIGVNDT</sequence>
<feature type="region of interest" description="Disordered" evidence="1">
    <location>
        <begin position="28"/>
        <end position="104"/>
    </location>
</feature>
<protein>
    <submittedName>
        <fullName evidence="2">Integral membrane protein</fullName>
    </submittedName>
</protein>
<organism evidence="2 3">
    <name type="scientific">Aspergillus kawachii</name>
    <name type="common">White koji mold</name>
    <name type="synonym">Aspergillus awamori var. kawachi</name>
    <dbReference type="NCBI Taxonomy" id="1069201"/>
    <lineage>
        <taxon>Eukaryota</taxon>
        <taxon>Fungi</taxon>
        <taxon>Dikarya</taxon>
        <taxon>Ascomycota</taxon>
        <taxon>Pezizomycotina</taxon>
        <taxon>Eurotiomycetes</taxon>
        <taxon>Eurotiomycetidae</taxon>
        <taxon>Eurotiales</taxon>
        <taxon>Aspergillaceae</taxon>
        <taxon>Aspergillus</taxon>
        <taxon>Aspergillus subgen. Circumdati</taxon>
    </lineage>
</organism>
<gene>
    <name evidence="2" type="ORF">RIB2604_03700440</name>
</gene>
<name>A0A146FZY2_ASPKA</name>
<proteinExistence type="predicted"/>
<dbReference type="Proteomes" id="UP000075230">
    <property type="component" value="Unassembled WGS sequence"/>
</dbReference>
<evidence type="ECO:0000313" key="2">
    <source>
        <dbReference type="EMBL" id="GAT30837.1"/>
    </source>
</evidence>
<comment type="caution">
    <text evidence="2">The sequence shown here is derived from an EMBL/GenBank/DDBJ whole genome shotgun (WGS) entry which is preliminary data.</text>
</comment>
<evidence type="ECO:0000256" key="1">
    <source>
        <dbReference type="SAM" id="MobiDB-lite"/>
    </source>
</evidence>
<evidence type="ECO:0000313" key="3">
    <source>
        <dbReference type="Proteomes" id="UP000075230"/>
    </source>
</evidence>
<accession>A0A146FZY2</accession>
<dbReference type="EMBL" id="BCWF01000036">
    <property type="protein sequence ID" value="GAT30837.1"/>
    <property type="molecule type" value="Genomic_DNA"/>
</dbReference>
<reference evidence="3" key="2">
    <citation type="submission" date="2016-02" db="EMBL/GenBank/DDBJ databases">
        <title>Genome sequencing of Aspergillus luchuensis NBRC 4314.</title>
        <authorList>
            <person name="Yamada O."/>
        </authorList>
    </citation>
    <scope>NUCLEOTIDE SEQUENCE [LARGE SCALE GENOMIC DNA]</scope>
    <source>
        <strain evidence="3">RIB 2604</strain>
    </source>
</reference>
<reference evidence="2 3" key="1">
    <citation type="journal article" date="2016" name="DNA Res.">
        <title>Genome sequence of Aspergillus luchuensis NBRC 4314.</title>
        <authorList>
            <person name="Yamada O."/>
            <person name="Machida M."/>
            <person name="Hosoyama A."/>
            <person name="Goto M."/>
            <person name="Takahashi T."/>
            <person name="Futagami T."/>
            <person name="Yamagata Y."/>
            <person name="Takeuchi M."/>
            <person name="Kobayashi T."/>
            <person name="Koike H."/>
            <person name="Abe K."/>
            <person name="Asai K."/>
            <person name="Arita M."/>
            <person name="Fujita N."/>
            <person name="Fukuda K."/>
            <person name="Higa K."/>
            <person name="Horikawa H."/>
            <person name="Ishikawa T."/>
            <person name="Jinno K."/>
            <person name="Kato Y."/>
            <person name="Kirimura K."/>
            <person name="Mizutani O."/>
            <person name="Nakasone K."/>
            <person name="Sano M."/>
            <person name="Shiraishi Y."/>
            <person name="Tsukahara M."/>
            <person name="Gomi K."/>
        </authorList>
    </citation>
    <scope>NUCLEOTIDE SEQUENCE [LARGE SCALE GENOMIC DNA]</scope>
    <source>
        <strain evidence="2 3">RIB 2604</strain>
    </source>
</reference>